<dbReference type="CDD" id="cd00254">
    <property type="entry name" value="LT-like"/>
    <property type="match status" value="1"/>
</dbReference>
<dbReference type="Proteomes" id="UP000554144">
    <property type="component" value="Unassembled WGS sequence"/>
</dbReference>
<evidence type="ECO:0000259" key="1">
    <source>
        <dbReference type="Pfam" id="PF01464"/>
    </source>
</evidence>
<evidence type="ECO:0000313" key="3">
    <source>
        <dbReference type="Proteomes" id="UP000554144"/>
    </source>
</evidence>
<dbReference type="Gene3D" id="1.10.530.10">
    <property type="match status" value="1"/>
</dbReference>
<keyword evidence="3" id="KW-1185">Reference proteome</keyword>
<protein>
    <submittedName>
        <fullName evidence="2">Lytic transglycosylase domain-containing protein</fullName>
    </submittedName>
</protein>
<feature type="domain" description="Transglycosylase SLT" evidence="1">
    <location>
        <begin position="90"/>
        <end position="184"/>
    </location>
</feature>
<comment type="caution">
    <text evidence="2">The sequence shown here is derived from an EMBL/GenBank/DDBJ whole genome shotgun (WGS) entry which is preliminary data.</text>
</comment>
<gene>
    <name evidence="2" type="ORF">H0A62_05860</name>
</gene>
<dbReference type="OrthoDB" id="92254at2"/>
<dbReference type="SUPFAM" id="SSF53955">
    <property type="entry name" value="Lysozyme-like"/>
    <property type="match status" value="1"/>
</dbReference>
<dbReference type="EMBL" id="JACCEV010000001">
    <property type="protein sequence ID" value="NYT85122.1"/>
    <property type="molecule type" value="Genomic_DNA"/>
</dbReference>
<dbReference type="InterPro" id="IPR023346">
    <property type="entry name" value="Lysozyme-like_dom_sf"/>
</dbReference>
<dbReference type="AlphaFoldDB" id="A0A853GYD2"/>
<dbReference type="RefSeq" id="WP_130037344.1">
    <property type="nucleotide sequence ID" value="NZ_JACCEV010000001.1"/>
</dbReference>
<dbReference type="Pfam" id="PF01464">
    <property type="entry name" value="SLT"/>
    <property type="match status" value="1"/>
</dbReference>
<proteinExistence type="predicted"/>
<accession>A0A853GYD2</accession>
<dbReference type="InterPro" id="IPR008258">
    <property type="entry name" value="Transglycosylase_SLT_dom_1"/>
</dbReference>
<name>A0A853GYD2_9BURK</name>
<reference evidence="2 3" key="1">
    <citation type="submission" date="2020-07" db="EMBL/GenBank/DDBJ databases">
        <title>Taxonomic revisions and descriptions of new bacterial species based on genomic comparisons in the high-G+C-content subgroup of the family Alcaligenaceae.</title>
        <authorList>
            <person name="Szabo A."/>
            <person name="Felfoldi T."/>
        </authorList>
    </citation>
    <scope>NUCLEOTIDE SEQUENCE [LARGE SCALE GENOMIC DNA]</scope>
    <source>
        <strain evidence="2 3">DSM 25667</strain>
    </source>
</reference>
<organism evidence="2 3">
    <name type="scientific">Pollutimonas harenae</name>
    <dbReference type="NCBI Taxonomy" id="657015"/>
    <lineage>
        <taxon>Bacteria</taxon>
        <taxon>Pseudomonadati</taxon>
        <taxon>Pseudomonadota</taxon>
        <taxon>Betaproteobacteria</taxon>
        <taxon>Burkholderiales</taxon>
        <taxon>Alcaligenaceae</taxon>
        <taxon>Pollutimonas</taxon>
    </lineage>
</organism>
<sequence>MLAPASLLANSLSNYQDGTFSAQVTLQAWPEHQAALIPELEQLGDQKIQSLLEDAAKQAQANYLAQKYRKKTKDVRKFVDLAWSEADRRNGDIKPELLIAIMQKESSLRPKVQSRYGAQGLMQVVRRWHREKLHPSESLFDPAVNIRVGTDILEEYLASAGGSLAKALIKYSGNARGYSKKILKESHKLARLADQATINSNTAQAQTESDAG</sequence>
<evidence type="ECO:0000313" key="2">
    <source>
        <dbReference type="EMBL" id="NYT85122.1"/>
    </source>
</evidence>